<dbReference type="OrthoDB" id="6261922at2759"/>
<evidence type="ECO:0000313" key="6">
    <source>
        <dbReference type="Proteomes" id="UP000675881"/>
    </source>
</evidence>
<dbReference type="PROSITE" id="PS50240">
    <property type="entry name" value="TRYPSIN_DOM"/>
    <property type="match status" value="2"/>
</dbReference>
<dbReference type="AlphaFoldDB" id="A0A7R8HAZ0"/>
<evidence type="ECO:0000259" key="4">
    <source>
        <dbReference type="PROSITE" id="PS50240"/>
    </source>
</evidence>
<name>A0A7R8HAZ0_LEPSM</name>
<evidence type="ECO:0000256" key="2">
    <source>
        <dbReference type="ARBA" id="ARBA00024195"/>
    </source>
</evidence>
<dbReference type="InterPro" id="IPR043504">
    <property type="entry name" value="Peptidase_S1_PA_chymotrypsin"/>
</dbReference>
<dbReference type="CDD" id="cd00190">
    <property type="entry name" value="Tryp_SPc"/>
    <property type="match status" value="1"/>
</dbReference>
<feature type="domain" description="Peptidase S1" evidence="4">
    <location>
        <begin position="176"/>
        <end position="455"/>
    </location>
</feature>
<dbReference type="Gene3D" id="2.40.10.10">
    <property type="entry name" value="Trypsin-like serine proteases"/>
    <property type="match status" value="2"/>
</dbReference>
<dbReference type="Proteomes" id="UP000675881">
    <property type="component" value="Chromosome 6"/>
</dbReference>
<feature type="domain" description="Peptidase S1" evidence="4">
    <location>
        <begin position="624"/>
        <end position="771"/>
    </location>
</feature>
<dbReference type="InterPro" id="IPR001254">
    <property type="entry name" value="Trypsin_dom"/>
</dbReference>
<dbReference type="Pfam" id="PF00089">
    <property type="entry name" value="Trypsin"/>
    <property type="match status" value="2"/>
</dbReference>
<feature type="chain" id="PRO_5035317308" evidence="3">
    <location>
        <begin position="19"/>
        <end position="789"/>
    </location>
</feature>
<dbReference type="SMART" id="SM00020">
    <property type="entry name" value="Tryp_SPc"/>
    <property type="match status" value="1"/>
</dbReference>
<protein>
    <submittedName>
        <fullName evidence="5">(salmon louse) hypothetical protein</fullName>
    </submittedName>
</protein>
<dbReference type="Pfam" id="PF18322">
    <property type="entry name" value="CLIP_1"/>
    <property type="match status" value="1"/>
</dbReference>
<dbReference type="GO" id="GO:0006508">
    <property type="term" value="P:proteolysis"/>
    <property type="evidence" value="ECO:0007669"/>
    <property type="project" value="InterPro"/>
</dbReference>
<sequence>MNKASCFLLLSLGLLVNGKPQGYGANHPGPVRGEDPNLIDDVFGGSGGKGIADGGFIENDGPVEPEPSYGDGGSHVNEVVDTSYEECAYYADQDYKCVPYYNCEDGEIVTDGGGLIDIRSSFAAVLDPASSKCPGYLEVCCRHPDFSTNSPQTTTPEPVTQPPKPRSYVPECGRRNVGGVGVRIQNDKYKGSTQFGEWPSYVCFIRNTSCCIWRRYQQICLWSISHCSWSSFLTGAHCVDKIPKNNIKIRCGEWDTQKEIEPSQHQDRFVEDVKIHPQFNPKNLKNDFALLFMEEDFKLAPHVDTICLPDNLAGIDSYDQNDCFATGWGKDKFGKLGEYQVIMKQVQMDMVNSNECENKLRRTRLGEDFELDESFVCAGGEKDRDTCKGDGGGPLVCPLHREGSNDGYGVIHETKYVQAGIIAWGIDCGLEGNPGVYANVADGLCFIDWATQCQTGIPQYFNITGCENWAPQQIDSLKYDIHEHQKKLDYISKDGSGTPSNLRNLNRRIKQAEGILKIFQDEHSICIASSGYGEINQVTLGEVGRNQGDVGVDGFGSSNGIHSNQDGSFQDSTIVDQDQFGSEHEVKPIVENGGVLIDICSYLSAVFDPASSKCPGYLEVCCHHPDFSTNARQTTTPERVTQLPNPRSYVPECGQRNLASHIDTIYLPGNLVGVDTYDQNDCFATGWVQMDMVNSNECENKLRRTRLGEDFELDESFVCAGGEKDRDTCKGDVGGPLVCPLHREGSNDGYGVIHETKYVQAGIIAWGIDCGFGRKSWSICQRCRWSLFH</sequence>
<keyword evidence="1" id="KW-1015">Disulfide bond</keyword>
<dbReference type="InterPro" id="IPR041515">
    <property type="entry name" value="PPAF-2-like_Clip"/>
</dbReference>
<evidence type="ECO:0000256" key="3">
    <source>
        <dbReference type="SAM" id="SignalP"/>
    </source>
</evidence>
<dbReference type="GO" id="GO:0004252">
    <property type="term" value="F:serine-type endopeptidase activity"/>
    <property type="evidence" value="ECO:0007669"/>
    <property type="project" value="InterPro"/>
</dbReference>
<comment type="similarity">
    <text evidence="2">Belongs to the peptidase S1 family. CLIP subfamily.</text>
</comment>
<dbReference type="InterPro" id="IPR051487">
    <property type="entry name" value="Ser/Thr_Proteases_Immune/Dev"/>
</dbReference>
<dbReference type="InterPro" id="IPR009003">
    <property type="entry name" value="Peptidase_S1_PA"/>
</dbReference>
<gene>
    <name evidence="5" type="ORF">LSAA_12230</name>
</gene>
<dbReference type="EMBL" id="HG994585">
    <property type="protein sequence ID" value="CAF2966181.1"/>
    <property type="molecule type" value="Genomic_DNA"/>
</dbReference>
<accession>A0A7R8HAZ0</accession>
<dbReference type="PANTHER" id="PTHR24256">
    <property type="entry name" value="TRYPTASE-RELATED"/>
    <property type="match status" value="1"/>
</dbReference>
<reference evidence="5" key="1">
    <citation type="submission" date="2021-02" db="EMBL/GenBank/DDBJ databases">
        <authorList>
            <person name="Bekaert M."/>
        </authorList>
    </citation>
    <scope>NUCLEOTIDE SEQUENCE</scope>
    <source>
        <strain evidence="5">IoA-00</strain>
    </source>
</reference>
<evidence type="ECO:0000313" key="5">
    <source>
        <dbReference type="EMBL" id="CAF2966181.1"/>
    </source>
</evidence>
<keyword evidence="3" id="KW-0732">Signal</keyword>
<organism evidence="5 6">
    <name type="scientific">Lepeophtheirus salmonis</name>
    <name type="common">Salmon louse</name>
    <name type="synonym">Caligus salmonis</name>
    <dbReference type="NCBI Taxonomy" id="72036"/>
    <lineage>
        <taxon>Eukaryota</taxon>
        <taxon>Metazoa</taxon>
        <taxon>Ecdysozoa</taxon>
        <taxon>Arthropoda</taxon>
        <taxon>Crustacea</taxon>
        <taxon>Multicrustacea</taxon>
        <taxon>Hexanauplia</taxon>
        <taxon>Copepoda</taxon>
        <taxon>Siphonostomatoida</taxon>
        <taxon>Caligidae</taxon>
        <taxon>Lepeophtheirus</taxon>
    </lineage>
</organism>
<keyword evidence="6" id="KW-1185">Reference proteome</keyword>
<evidence type="ECO:0000256" key="1">
    <source>
        <dbReference type="ARBA" id="ARBA00023157"/>
    </source>
</evidence>
<proteinExistence type="inferred from homology"/>
<feature type="signal peptide" evidence="3">
    <location>
        <begin position="1"/>
        <end position="18"/>
    </location>
</feature>
<dbReference type="SUPFAM" id="SSF50494">
    <property type="entry name" value="Trypsin-like serine proteases"/>
    <property type="match status" value="2"/>
</dbReference>